<dbReference type="EMBL" id="CP001629">
    <property type="protein sequence ID" value="ACU89346.1"/>
    <property type="molecule type" value="Genomic_DNA"/>
</dbReference>
<dbReference type="KEGG" id="dba:Dbac_1243"/>
<reference evidence="1 2" key="1">
    <citation type="journal article" date="2009" name="Stand. Genomic Sci.">
        <title>Complete genome sequence of Desulfomicrobium baculatum type strain (X).</title>
        <authorList>
            <person name="Copeland A."/>
            <person name="Spring S."/>
            <person name="Goker M."/>
            <person name="Schneider S."/>
            <person name="Lapidus A."/>
            <person name="Del Rio T.G."/>
            <person name="Tice H."/>
            <person name="Cheng J.F."/>
            <person name="Chen F."/>
            <person name="Nolan M."/>
            <person name="Bruce D."/>
            <person name="Goodwin L."/>
            <person name="Pitluck S."/>
            <person name="Ivanova N."/>
            <person name="Mavrommatis K."/>
            <person name="Ovchinnikova G."/>
            <person name="Pati A."/>
            <person name="Chen A."/>
            <person name="Palaniappan K."/>
            <person name="Land M."/>
            <person name="Hauser L."/>
            <person name="Chang Y.J."/>
            <person name="Jeffries C.C."/>
            <person name="Meincke L."/>
            <person name="Sims D."/>
            <person name="Brettin T."/>
            <person name="Detter J.C."/>
            <person name="Han C."/>
            <person name="Chain P."/>
            <person name="Bristow J."/>
            <person name="Eisen J.A."/>
            <person name="Markowitz V."/>
            <person name="Hugenholtz P."/>
            <person name="Kyrpides N.C."/>
            <person name="Klenk H.P."/>
            <person name="Lucas S."/>
        </authorList>
    </citation>
    <scope>NUCLEOTIDE SEQUENCE [LARGE SCALE GENOMIC DNA]</scope>
    <source>
        <strain evidence="2">DSM 4028 / VKM B-1378 / X</strain>
    </source>
</reference>
<dbReference type="AlphaFoldDB" id="C7LRW3"/>
<gene>
    <name evidence="1" type="ordered locus">Dbac_1243</name>
</gene>
<name>C7LRW3_DESBD</name>
<dbReference type="HOGENOM" id="CLU_962166_0_0_7"/>
<protein>
    <submittedName>
        <fullName evidence="1">Uncharacterized protein</fullName>
    </submittedName>
</protein>
<evidence type="ECO:0000313" key="1">
    <source>
        <dbReference type="EMBL" id="ACU89346.1"/>
    </source>
</evidence>
<proteinExistence type="predicted"/>
<sequence length="289" mass="32143">MKHVSIYLVIMIFIHIGSVYAAESSLMVQLPQKIQNSLATIEKVGRESDKEIATMESSIKEIVEKIEHANGSNEIVMLQKQYLEGRARVLRAQAYRTVAVEDELASIADNMQRLAQASRDSRSFGLGAGINPGDEEAKKGVSSMLKGFKGLLGMVQQLNPDKNLNSQFEALTTMNETARSFFAKRSDGSLEEQQRFILESLVLASSVKKILSAEYDYLLQQIYYVDTKNIVNQLGTVQIALKNGGSGIVEGIIDLHTQDDKVLRHEDNSFKEVSYVNSKNLEHVGDLNN</sequence>
<accession>C7LRW3</accession>
<organism evidence="1 2">
    <name type="scientific">Desulfomicrobium baculatum (strain DSM 4028 / VKM B-1378 / X)</name>
    <name type="common">Desulfovibrio baculatus</name>
    <dbReference type="NCBI Taxonomy" id="525897"/>
    <lineage>
        <taxon>Bacteria</taxon>
        <taxon>Pseudomonadati</taxon>
        <taxon>Thermodesulfobacteriota</taxon>
        <taxon>Desulfovibrionia</taxon>
        <taxon>Desulfovibrionales</taxon>
        <taxon>Desulfomicrobiaceae</taxon>
        <taxon>Desulfomicrobium</taxon>
    </lineage>
</organism>
<dbReference type="Proteomes" id="UP000002216">
    <property type="component" value="Chromosome"/>
</dbReference>
<keyword evidence="2" id="KW-1185">Reference proteome</keyword>
<dbReference type="STRING" id="525897.Dbac_1243"/>
<evidence type="ECO:0000313" key="2">
    <source>
        <dbReference type="Proteomes" id="UP000002216"/>
    </source>
</evidence>
<dbReference type="RefSeq" id="WP_015773442.1">
    <property type="nucleotide sequence ID" value="NC_013173.1"/>
</dbReference>